<proteinExistence type="predicted"/>
<evidence type="ECO:0000256" key="1">
    <source>
        <dbReference type="SAM" id="MobiDB-lite"/>
    </source>
</evidence>
<accession>A0A2T4GG62</accession>
<evidence type="ECO:0000313" key="3">
    <source>
        <dbReference type="Proteomes" id="UP000241587"/>
    </source>
</evidence>
<name>A0A2T4GG62_FUSCU</name>
<comment type="caution">
    <text evidence="2">The sequence shown here is derived from an EMBL/GenBank/DDBJ whole genome shotgun (WGS) entry which is preliminary data.</text>
</comment>
<dbReference type="Proteomes" id="UP000241587">
    <property type="component" value="Unassembled WGS sequence"/>
</dbReference>
<dbReference type="EMBL" id="PVEM01000017">
    <property type="protein sequence ID" value="PTD02552.1"/>
    <property type="molecule type" value="Genomic_DNA"/>
</dbReference>
<organism evidence="2 3">
    <name type="scientific">Fusarium culmorum</name>
    <dbReference type="NCBI Taxonomy" id="5516"/>
    <lineage>
        <taxon>Eukaryota</taxon>
        <taxon>Fungi</taxon>
        <taxon>Dikarya</taxon>
        <taxon>Ascomycota</taxon>
        <taxon>Pezizomycotina</taxon>
        <taxon>Sordariomycetes</taxon>
        <taxon>Hypocreomycetidae</taxon>
        <taxon>Hypocreales</taxon>
        <taxon>Nectriaceae</taxon>
        <taxon>Fusarium</taxon>
    </lineage>
</organism>
<evidence type="ECO:0000313" key="2">
    <source>
        <dbReference type="EMBL" id="PTD02552.1"/>
    </source>
</evidence>
<feature type="region of interest" description="Disordered" evidence="1">
    <location>
        <begin position="71"/>
        <end position="100"/>
    </location>
</feature>
<reference evidence="2 3" key="1">
    <citation type="submission" date="2018-02" db="EMBL/GenBank/DDBJ databases">
        <title>Fusarium culmorum secondary metabolites in fungal-bacterial-plant interactions.</title>
        <authorList>
            <person name="Schmidt R."/>
        </authorList>
    </citation>
    <scope>NUCLEOTIDE SEQUENCE [LARGE SCALE GENOMIC DNA]</scope>
    <source>
        <strain evidence="2 3">PV</strain>
    </source>
</reference>
<gene>
    <name evidence="2" type="ORF">FCULG_00012566</name>
</gene>
<keyword evidence="3" id="KW-1185">Reference proteome</keyword>
<protein>
    <submittedName>
        <fullName evidence="2">Uncharacterized protein</fullName>
    </submittedName>
</protein>
<dbReference type="AlphaFoldDB" id="A0A2T4GG62"/>
<sequence>MSQSQVQAQKAAVSLQKRIAELVEDNRRLAYEREYFDRLTENAMGILPQVVYHVEALSDSTRKVDRAKVRKESINEVRFGSTPSAPPTGHGSSAKRATRA</sequence>